<keyword evidence="2" id="KW-1185">Reference proteome</keyword>
<name>A0ABX0H312_9BACT</name>
<organism evidence="1 2">
    <name type="scientific">Cyclobacterium plantarum</name>
    <dbReference type="NCBI Taxonomy" id="2716263"/>
    <lineage>
        <taxon>Bacteria</taxon>
        <taxon>Pseudomonadati</taxon>
        <taxon>Bacteroidota</taxon>
        <taxon>Cytophagia</taxon>
        <taxon>Cytophagales</taxon>
        <taxon>Cyclobacteriaceae</taxon>
        <taxon>Cyclobacterium</taxon>
    </lineage>
</organism>
<dbReference type="InterPro" id="IPR011990">
    <property type="entry name" value="TPR-like_helical_dom_sf"/>
</dbReference>
<dbReference type="EMBL" id="JAANYN010000001">
    <property type="protein sequence ID" value="NHE55887.1"/>
    <property type="molecule type" value="Genomic_DNA"/>
</dbReference>
<proteinExistence type="predicted"/>
<reference evidence="1 2" key="1">
    <citation type="submission" date="2020-03" db="EMBL/GenBank/DDBJ databases">
        <title>Cyclobacterium plantarum sp. nov., a marine bacterium isolated from a coastal-marine wetland.</title>
        <authorList>
            <person name="Sanchez-Porro C."/>
            <person name="Ventosa A."/>
            <person name="Amoozegar M."/>
        </authorList>
    </citation>
    <scope>NUCLEOTIDE SEQUENCE [LARGE SCALE GENOMIC DNA]</scope>
    <source>
        <strain evidence="1 2">GBPx2</strain>
    </source>
</reference>
<dbReference type="Proteomes" id="UP000649799">
    <property type="component" value="Unassembled WGS sequence"/>
</dbReference>
<evidence type="ECO:0008006" key="3">
    <source>
        <dbReference type="Google" id="ProtNLM"/>
    </source>
</evidence>
<evidence type="ECO:0000313" key="1">
    <source>
        <dbReference type="EMBL" id="NHE55887.1"/>
    </source>
</evidence>
<dbReference type="RefSeq" id="WP_166143175.1">
    <property type="nucleotide sequence ID" value="NZ_JAANYN010000001.1"/>
</dbReference>
<sequence>MGDSVRFDLLVSLPNTSIRKNELYEVNLIYNYGNESYKFDKGLIVSGDSLDPHAKVEIRGRFSMPFSDGMENGALYATSAISKGRQEIEGRAPEELLTRGIVTTASLAQIGQYRGQEEFPVLGAEVAFDSPESMGMLADGWKVLEDLLAAYSNLPYTEKAPFLDVLNGPGDWSFKKWKMEGLPHYIEINREVLSRFEVDYGKQYGNKGIEVSEIQRSILARNIRQGTVPADTLSEKGLAIAVSKEPGWAEQEALLRAMEEVYPSPMVYNNLGVVFLNQANRVTDTKNKNLFLENALFALNRSNAFFENPHAVYNLGLVFWLWGDKFSAYNNFYRALALTRSDQLTKKYEAALGAVSIFNGDYRLAAIHLNKAESNPINLFNQGLANLLAKDYYNATVKFEESAIQNMSNGFPFYGLALVAARNGEVEKLYENLGKAVVRSDFLRKRAAADREFVQFHELQKFKDVLRTK</sequence>
<evidence type="ECO:0000313" key="2">
    <source>
        <dbReference type="Proteomes" id="UP000649799"/>
    </source>
</evidence>
<dbReference type="SUPFAM" id="SSF48452">
    <property type="entry name" value="TPR-like"/>
    <property type="match status" value="1"/>
</dbReference>
<protein>
    <recommendedName>
        <fullName evidence="3">Tetratricopeptide repeat protein</fullName>
    </recommendedName>
</protein>
<gene>
    <name evidence="1" type="ORF">G9Q97_03555</name>
</gene>
<dbReference type="Gene3D" id="1.25.40.10">
    <property type="entry name" value="Tetratricopeptide repeat domain"/>
    <property type="match status" value="1"/>
</dbReference>
<accession>A0ABX0H312</accession>
<comment type="caution">
    <text evidence="1">The sequence shown here is derived from an EMBL/GenBank/DDBJ whole genome shotgun (WGS) entry which is preliminary data.</text>
</comment>